<dbReference type="RefSeq" id="XP_005713214.1">
    <property type="nucleotide sequence ID" value="XM_005713157.1"/>
</dbReference>
<dbReference type="Gramene" id="CDF33411">
    <property type="protein sequence ID" value="CDF33411"/>
    <property type="gene ID" value="CHC_T00002185001"/>
</dbReference>
<dbReference type="AlphaFoldDB" id="R7Q7P4"/>
<dbReference type="PhylomeDB" id="R7Q7P4"/>
<sequence>MSAARAFLDEGVENDAEDYAAALWLHMVSLCTDGETKGSHGGSTPGKAGNIKRDFHGAHKHYMVKYFWPSDMMRPAFERRFRMPRDVFNSVLEVTVAHSEYLRKGLRPDALGRMGISPLLKVICAMYQLSYGIPADLADDLFEVSETTASLCLTEFCSAVVDGFRSEYLRQPTQEDLGRIERRFAAVGFPGCIGCLDCAGWDWRNCPKALQGAMIGKDGTPTLRMEVICDLDLWIWSFQFGLPGVLNDLNILEVSEHFSQVLNGRFPPVEPSYSIDGKVFNWFYYLTDGIYPCWKIFVKSLSTPSSRKEKLYCKLQEGVRKCVERVFGVLFRRFKLLYFACELWSVERMKTIAEAAVILHNQIVEARRDSYCSDGAGGLSANFNSDDDETDMVIESVGAMRILETMSLASEGIKVKGLHRKLVTALIEHVWSFHGSS</sequence>
<dbReference type="OrthoDB" id="1092174at2759"/>
<evidence type="ECO:0008006" key="3">
    <source>
        <dbReference type="Google" id="ProtNLM"/>
    </source>
</evidence>
<dbReference type="KEGG" id="ccp:CHC_T00002185001"/>
<reference evidence="2" key="1">
    <citation type="journal article" date="2013" name="Proc. Natl. Acad. Sci. U.S.A.">
        <title>Genome structure and metabolic features in the red seaweed Chondrus crispus shed light on evolution of the Archaeplastida.</title>
        <authorList>
            <person name="Collen J."/>
            <person name="Porcel B."/>
            <person name="Carre W."/>
            <person name="Ball S.G."/>
            <person name="Chaparro C."/>
            <person name="Tonon T."/>
            <person name="Barbeyron T."/>
            <person name="Michel G."/>
            <person name="Noel B."/>
            <person name="Valentin K."/>
            <person name="Elias M."/>
            <person name="Artiguenave F."/>
            <person name="Arun A."/>
            <person name="Aury J.M."/>
            <person name="Barbosa-Neto J.F."/>
            <person name="Bothwell J.H."/>
            <person name="Bouget F.Y."/>
            <person name="Brillet L."/>
            <person name="Cabello-Hurtado F."/>
            <person name="Capella-Gutierrez S."/>
            <person name="Charrier B."/>
            <person name="Cladiere L."/>
            <person name="Cock J.M."/>
            <person name="Coelho S.M."/>
            <person name="Colleoni C."/>
            <person name="Czjzek M."/>
            <person name="Da Silva C."/>
            <person name="Delage L."/>
            <person name="Denoeud F."/>
            <person name="Deschamps P."/>
            <person name="Dittami S.M."/>
            <person name="Gabaldon T."/>
            <person name="Gachon C.M."/>
            <person name="Groisillier A."/>
            <person name="Herve C."/>
            <person name="Jabbari K."/>
            <person name="Katinka M."/>
            <person name="Kloareg B."/>
            <person name="Kowalczyk N."/>
            <person name="Labadie K."/>
            <person name="Leblanc C."/>
            <person name="Lopez P.J."/>
            <person name="McLachlan D.H."/>
            <person name="Meslet-Cladiere L."/>
            <person name="Moustafa A."/>
            <person name="Nehr Z."/>
            <person name="Nyvall Collen P."/>
            <person name="Panaud O."/>
            <person name="Partensky F."/>
            <person name="Poulain J."/>
            <person name="Rensing S.A."/>
            <person name="Rousvoal S."/>
            <person name="Samson G."/>
            <person name="Symeonidi A."/>
            <person name="Weissenbach J."/>
            <person name="Zambounis A."/>
            <person name="Wincker P."/>
            <person name="Boyen C."/>
        </authorList>
    </citation>
    <scope>NUCLEOTIDE SEQUENCE [LARGE SCALE GENOMIC DNA]</scope>
    <source>
        <strain evidence="2">cv. Stackhouse</strain>
    </source>
</reference>
<evidence type="ECO:0000313" key="2">
    <source>
        <dbReference type="Proteomes" id="UP000012073"/>
    </source>
</evidence>
<protein>
    <recommendedName>
        <fullName evidence="3">DDE Tnp4 domain-containing protein</fullName>
    </recommendedName>
</protein>
<dbReference type="Pfam" id="PF04827">
    <property type="entry name" value="Plant_tran"/>
    <property type="match status" value="1"/>
</dbReference>
<dbReference type="PANTHER" id="PTHR47150:SF5">
    <property type="entry name" value="OS07G0546750 PROTEIN"/>
    <property type="match status" value="1"/>
</dbReference>
<dbReference type="EMBL" id="HG001644">
    <property type="protein sequence ID" value="CDF33411.1"/>
    <property type="molecule type" value="Genomic_DNA"/>
</dbReference>
<dbReference type="Proteomes" id="UP000012073">
    <property type="component" value="Unassembled WGS sequence"/>
</dbReference>
<dbReference type="PANTHER" id="PTHR47150">
    <property type="entry name" value="OS12G0169200 PROTEIN"/>
    <property type="match status" value="1"/>
</dbReference>
<accession>R7Q7P4</accession>
<keyword evidence="2" id="KW-1185">Reference proteome</keyword>
<dbReference type="GeneID" id="17320931"/>
<dbReference type="InterPro" id="IPR006912">
    <property type="entry name" value="Harbinger_derived_prot"/>
</dbReference>
<evidence type="ECO:0000313" key="1">
    <source>
        <dbReference type="EMBL" id="CDF33411.1"/>
    </source>
</evidence>
<organism evidence="1 2">
    <name type="scientific">Chondrus crispus</name>
    <name type="common">Carrageen Irish moss</name>
    <name type="synonym">Polymorpha crispa</name>
    <dbReference type="NCBI Taxonomy" id="2769"/>
    <lineage>
        <taxon>Eukaryota</taxon>
        <taxon>Rhodophyta</taxon>
        <taxon>Florideophyceae</taxon>
        <taxon>Rhodymeniophycidae</taxon>
        <taxon>Gigartinales</taxon>
        <taxon>Gigartinaceae</taxon>
        <taxon>Chondrus</taxon>
    </lineage>
</organism>
<name>R7Q7P4_CHOCR</name>
<gene>
    <name evidence="1" type="ORF">CHC_T00002185001</name>
</gene>
<proteinExistence type="predicted"/>